<dbReference type="NCBIfam" id="TIGR03684">
    <property type="entry name" value="arCOG00985"/>
    <property type="match status" value="1"/>
</dbReference>
<organism evidence="2 3">
    <name type="scientific">Stygiolobus azoricus</name>
    <dbReference type="NCBI Taxonomy" id="41675"/>
    <lineage>
        <taxon>Archaea</taxon>
        <taxon>Thermoproteota</taxon>
        <taxon>Thermoprotei</taxon>
        <taxon>Sulfolobales</taxon>
        <taxon>Sulfolobaceae</taxon>
        <taxon>Stygiolobus</taxon>
    </lineage>
</organism>
<dbReference type="PANTHER" id="PTHR22798">
    <property type="entry name" value="MCT-1 PROTEIN"/>
    <property type="match status" value="1"/>
</dbReference>
<dbReference type="SUPFAM" id="SSF88697">
    <property type="entry name" value="PUA domain-like"/>
    <property type="match status" value="1"/>
</dbReference>
<evidence type="ECO:0000259" key="1">
    <source>
        <dbReference type="SMART" id="SM00359"/>
    </source>
</evidence>
<dbReference type="AlphaFoldDB" id="A0A650CRC1"/>
<dbReference type="InterPro" id="IPR004521">
    <property type="entry name" value="Uncharacterised_CHP00451"/>
</dbReference>
<dbReference type="InterPro" id="IPR015266">
    <property type="entry name" value="DUF1947"/>
</dbReference>
<evidence type="ECO:0000313" key="3">
    <source>
        <dbReference type="Proteomes" id="UP000423396"/>
    </source>
</evidence>
<dbReference type="GO" id="GO:0003723">
    <property type="term" value="F:RNA binding"/>
    <property type="evidence" value="ECO:0007669"/>
    <property type="project" value="InterPro"/>
</dbReference>
<dbReference type="PROSITE" id="PS50890">
    <property type="entry name" value="PUA"/>
    <property type="match status" value="1"/>
</dbReference>
<proteinExistence type="predicted"/>
<dbReference type="NCBIfam" id="TIGR00451">
    <property type="entry name" value="unchar_dom_2"/>
    <property type="match status" value="1"/>
</dbReference>
<dbReference type="EMBL" id="CP045483">
    <property type="protein sequence ID" value="QGR20027.1"/>
    <property type="molecule type" value="Genomic_DNA"/>
</dbReference>
<dbReference type="GO" id="GO:0001731">
    <property type="term" value="P:formation of translation preinitiation complex"/>
    <property type="evidence" value="ECO:0007669"/>
    <property type="project" value="TreeGrafter"/>
</dbReference>
<dbReference type="Pfam" id="PF01472">
    <property type="entry name" value="PUA"/>
    <property type="match status" value="1"/>
</dbReference>
<dbReference type="Proteomes" id="UP000423396">
    <property type="component" value="Chromosome"/>
</dbReference>
<dbReference type="GeneID" id="42799111"/>
<dbReference type="Gene3D" id="2.30.130.10">
    <property type="entry name" value="PUA domain"/>
    <property type="match status" value="1"/>
</dbReference>
<dbReference type="OrthoDB" id="27972at2157"/>
<gene>
    <name evidence="2" type="ORF">D1868_08535</name>
</gene>
<dbReference type="KEGG" id="sazo:D1868_08535"/>
<evidence type="ECO:0000313" key="2">
    <source>
        <dbReference type="EMBL" id="QGR20027.1"/>
    </source>
</evidence>
<dbReference type="NCBIfam" id="NF011150">
    <property type="entry name" value="PRK14560.1-1"/>
    <property type="match status" value="1"/>
</dbReference>
<dbReference type="PIRSF" id="PIRSF005067">
    <property type="entry name" value="Tma_RNA-bind_prd"/>
    <property type="match status" value="1"/>
</dbReference>
<dbReference type="SUPFAM" id="SSF88802">
    <property type="entry name" value="Pre-PUA domain"/>
    <property type="match status" value="1"/>
</dbReference>
<dbReference type="Pfam" id="PF09183">
    <property type="entry name" value="DUF1947"/>
    <property type="match status" value="1"/>
</dbReference>
<dbReference type="InterPro" id="IPR036974">
    <property type="entry name" value="PUA_sf"/>
</dbReference>
<dbReference type="PANTHER" id="PTHR22798:SF0">
    <property type="entry name" value="MALIGNANT T-CELL-AMPLIFIED SEQUENCE 1"/>
    <property type="match status" value="1"/>
</dbReference>
<accession>A0A650CRC1</accession>
<reference evidence="2 3" key="1">
    <citation type="submission" date="2019-10" db="EMBL/GenBank/DDBJ databases">
        <title>Genome Sequences from Six Type Strain Members of the Archaeal Family Sulfolobaceae: Acidianus ambivalens, Acidianus infernus, Metallosphaera prunae, Stygiolobus azoricus, Sulfolobus metallicus, and Sulfurisphaera ohwakuensis.</title>
        <authorList>
            <person name="Counts J.A."/>
            <person name="Kelly R.M."/>
        </authorList>
    </citation>
    <scope>NUCLEOTIDE SEQUENCE [LARGE SCALE GENOMIC DNA]</scope>
    <source>
        <strain evidence="2 3">FC6</strain>
    </source>
</reference>
<dbReference type="InterPro" id="IPR015947">
    <property type="entry name" value="PUA-like_sf"/>
</dbReference>
<sequence length="159" mass="18008">MQKHLLSEKDKREFLSRVKEKYGWELNGIVEIGKEKKEVYYFIDGLLAFFSEELIPTICLIQKFKLNMPSVTIDEGAVKHVVKGADLFAPGIVSYDCECKEGDIVLVKTKTGLPVSIIKVVMSKEKAMAERKGKFGINLHYVSDKIWDMCNVRSSSSNV</sequence>
<dbReference type="Gene3D" id="3.10.450.120">
    <property type="entry name" value="Pre-PUA domain, domain 1"/>
    <property type="match status" value="1"/>
</dbReference>
<dbReference type="InterPro" id="IPR002478">
    <property type="entry name" value="PUA"/>
</dbReference>
<keyword evidence="3" id="KW-1185">Reference proteome</keyword>
<dbReference type="RefSeq" id="WP_156007413.1">
    <property type="nucleotide sequence ID" value="NZ_CP045483.1"/>
</dbReference>
<name>A0A650CRC1_9CREN</name>
<feature type="domain" description="PUA" evidence="1">
    <location>
        <begin position="69"/>
        <end position="143"/>
    </location>
</feature>
<dbReference type="InterPro" id="IPR022430">
    <property type="entry name" value="CHP03684"/>
</dbReference>
<dbReference type="InterPro" id="IPR016437">
    <property type="entry name" value="MCT-1/Tma20"/>
</dbReference>
<protein>
    <submittedName>
        <fullName evidence="2">DUF1947 domain-containing protein</fullName>
    </submittedName>
</protein>
<dbReference type="SMART" id="SM00359">
    <property type="entry name" value="PUA"/>
    <property type="match status" value="1"/>
</dbReference>